<dbReference type="EMBL" id="JADBEM010000001">
    <property type="protein sequence ID" value="MBE1604791.1"/>
    <property type="molecule type" value="Genomic_DNA"/>
</dbReference>
<reference evidence="2" key="1">
    <citation type="submission" date="2020-10" db="EMBL/GenBank/DDBJ databases">
        <title>Sequencing the genomes of 1000 actinobacteria strains.</title>
        <authorList>
            <person name="Klenk H.-P."/>
        </authorList>
    </citation>
    <scope>NUCLEOTIDE SEQUENCE</scope>
    <source>
        <strain evidence="2">DSM 45354</strain>
    </source>
</reference>
<evidence type="ECO:0000313" key="2">
    <source>
        <dbReference type="EMBL" id="MBE1604791.1"/>
    </source>
</evidence>
<evidence type="ECO:0000313" key="3">
    <source>
        <dbReference type="Proteomes" id="UP000638648"/>
    </source>
</evidence>
<proteinExistence type="predicted"/>
<feature type="compositionally biased region" description="Polar residues" evidence="1">
    <location>
        <begin position="16"/>
        <end position="45"/>
    </location>
</feature>
<keyword evidence="3" id="KW-1185">Reference proteome</keyword>
<comment type="caution">
    <text evidence="2">The sequence shown here is derived from an EMBL/GenBank/DDBJ whole genome shotgun (WGS) entry which is preliminary data.</text>
</comment>
<accession>A0A927MQ24</accession>
<sequence length="57" mass="6030">MSSGLNQGDIVYAAASSITTTPRTVISDTQRQRKQTSASGSSNKVQAGHRPITEQLP</sequence>
<gene>
    <name evidence="2" type="ORF">HEB94_001639</name>
</gene>
<protein>
    <submittedName>
        <fullName evidence="2">Uncharacterized protein</fullName>
    </submittedName>
</protein>
<organism evidence="2 3">
    <name type="scientific">Actinopolymorpha pittospori</name>
    <dbReference type="NCBI Taxonomy" id="648752"/>
    <lineage>
        <taxon>Bacteria</taxon>
        <taxon>Bacillati</taxon>
        <taxon>Actinomycetota</taxon>
        <taxon>Actinomycetes</taxon>
        <taxon>Propionibacteriales</taxon>
        <taxon>Actinopolymorphaceae</taxon>
        <taxon>Actinopolymorpha</taxon>
    </lineage>
</organism>
<dbReference type="AlphaFoldDB" id="A0A927MQ24"/>
<feature type="region of interest" description="Disordered" evidence="1">
    <location>
        <begin position="14"/>
        <end position="57"/>
    </location>
</feature>
<name>A0A927MQ24_9ACTN</name>
<evidence type="ECO:0000256" key="1">
    <source>
        <dbReference type="SAM" id="MobiDB-lite"/>
    </source>
</evidence>
<dbReference type="Proteomes" id="UP000638648">
    <property type="component" value="Unassembled WGS sequence"/>
</dbReference>